<name>A0AAP0PKH8_9MAGN</name>
<dbReference type="PANTHER" id="PTHR32444">
    <property type="entry name" value="BULB-TYPE LECTIN DOMAIN-CONTAINING PROTEIN"/>
    <property type="match status" value="1"/>
</dbReference>
<evidence type="ECO:0000313" key="3">
    <source>
        <dbReference type="EMBL" id="KAK9148103.1"/>
    </source>
</evidence>
<dbReference type="Proteomes" id="UP001419268">
    <property type="component" value="Unassembled WGS sequence"/>
</dbReference>
<gene>
    <name evidence="3" type="ORF">Scep_006860</name>
</gene>
<organism evidence="3 4">
    <name type="scientific">Stephania cephalantha</name>
    <dbReference type="NCBI Taxonomy" id="152367"/>
    <lineage>
        <taxon>Eukaryota</taxon>
        <taxon>Viridiplantae</taxon>
        <taxon>Streptophyta</taxon>
        <taxon>Embryophyta</taxon>
        <taxon>Tracheophyta</taxon>
        <taxon>Spermatophyta</taxon>
        <taxon>Magnoliopsida</taxon>
        <taxon>Ranunculales</taxon>
        <taxon>Menispermaceae</taxon>
        <taxon>Menispermoideae</taxon>
        <taxon>Cissampelideae</taxon>
        <taxon>Stephania</taxon>
    </lineage>
</organism>
<accession>A0AAP0PKH8</accession>
<dbReference type="SMART" id="SM00473">
    <property type="entry name" value="PAN_AP"/>
    <property type="match status" value="1"/>
</dbReference>
<dbReference type="InterPro" id="IPR003609">
    <property type="entry name" value="Pan_app"/>
</dbReference>
<dbReference type="CDD" id="cd01098">
    <property type="entry name" value="PAN_AP_plant"/>
    <property type="match status" value="1"/>
</dbReference>
<dbReference type="Pfam" id="PF08276">
    <property type="entry name" value="PAN_2"/>
    <property type="match status" value="1"/>
</dbReference>
<evidence type="ECO:0000259" key="2">
    <source>
        <dbReference type="PROSITE" id="PS50948"/>
    </source>
</evidence>
<comment type="caution">
    <text evidence="3">The sequence shown here is derived from an EMBL/GenBank/DDBJ whole genome shotgun (WGS) entry which is preliminary data.</text>
</comment>
<feature type="transmembrane region" description="Helical" evidence="1">
    <location>
        <begin position="78"/>
        <end position="104"/>
    </location>
</feature>
<keyword evidence="1" id="KW-0812">Transmembrane</keyword>
<dbReference type="SUPFAM" id="SSF57414">
    <property type="entry name" value="Hairpin loop containing domain-like"/>
    <property type="match status" value="1"/>
</dbReference>
<protein>
    <recommendedName>
        <fullName evidence="2">Apple domain-containing protein</fullName>
    </recommendedName>
</protein>
<dbReference type="PANTHER" id="PTHR32444:SF247">
    <property type="entry name" value="OS01G0958200 PROTEIN"/>
    <property type="match status" value="1"/>
</dbReference>
<reference evidence="3 4" key="1">
    <citation type="submission" date="2024-01" db="EMBL/GenBank/DDBJ databases">
        <title>Genome assemblies of Stephania.</title>
        <authorList>
            <person name="Yang L."/>
        </authorList>
    </citation>
    <scope>NUCLEOTIDE SEQUENCE [LARGE SCALE GENOMIC DNA]</scope>
    <source>
        <strain evidence="3">JXDWG</strain>
        <tissue evidence="3">Leaf</tissue>
    </source>
</reference>
<proteinExistence type="predicted"/>
<keyword evidence="1" id="KW-0472">Membrane</keyword>
<keyword evidence="1" id="KW-1133">Transmembrane helix</keyword>
<dbReference type="EMBL" id="JBBNAG010000003">
    <property type="protein sequence ID" value="KAK9148103.1"/>
    <property type="molecule type" value="Genomic_DNA"/>
</dbReference>
<sequence>MKLAVSEKVFVDSKMGLKECEERCRRNCSCTGFANSDSRGKGCIMWSGDLIDMGVNSFGGQDLYDRVDASELKKSKRLIYIIVAVAVSLMILLLALSACLMWKYKIAERWWKKKEGSGVHLIVKGVDSSYL</sequence>
<evidence type="ECO:0000313" key="4">
    <source>
        <dbReference type="Proteomes" id="UP001419268"/>
    </source>
</evidence>
<dbReference type="AlphaFoldDB" id="A0AAP0PKH8"/>
<keyword evidence="4" id="KW-1185">Reference proteome</keyword>
<dbReference type="PROSITE" id="PS50948">
    <property type="entry name" value="PAN"/>
    <property type="match status" value="1"/>
</dbReference>
<evidence type="ECO:0000256" key="1">
    <source>
        <dbReference type="SAM" id="Phobius"/>
    </source>
</evidence>
<feature type="domain" description="Apple" evidence="2">
    <location>
        <begin position="1"/>
        <end position="68"/>
    </location>
</feature>